<evidence type="ECO:0000313" key="2">
    <source>
        <dbReference type="EMBL" id="AZT86261.1"/>
    </source>
</evidence>
<dbReference type="EMBL" id="MH646551">
    <property type="protein sequence ID" value="AZT86261.1"/>
    <property type="molecule type" value="Genomic_DNA"/>
</dbReference>
<protein>
    <submittedName>
        <fullName evidence="2">MC011L</fullName>
    </submittedName>
</protein>
<dbReference type="PROSITE" id="PS51257">
    <property type="entry name" value="PROKAR_LIPOPROTEIN"/>
    <property type="match status" value="1"/>
</dbReference>
<name>A0A3Q9NN51_9POXV</name>
<sequence length="298" mass="31615">MQTCSARRRPRAAAALVVACAGALMALCAVMVSCAGDVFVEVSTNETHSLGLGSPLDGDGFPYENFTLVLWNCTSNDTAPPCGEIWDLWNRTFPLMTLTNGTSGPEVTVSGYFTNQNGTCHPGKYFGEVMGSSGTSPNTLGLRGLCQYGNSSERFPWFKFVYYDGNDGNDGDDTHEDGGEYYDGDDGGDGGNGGNGGDGGDGGDDGDDDDDDDDGDDGKCTFTVYNLTAESLTDYSPIHWPANTTMPPELQVRLNQTGGDDVLNVTVPPGLFDEMALANATHQWIGLVVNMTHLCSMV</sequence>
<feature type="compositionally biased region" description="Acidic residues" evidence="1">
    <location>
        <begin position="201"/>
        <end position="216"/>
    </location>
</feature>
<proteinExistence type="predicted"/>
<evidence type="ECO:0000256" key="1">
    <source>
        <dbReference type="SAM" id="MobiDB-lite"/>
    </source>
</evidence>
<accession>A0A3Q9NN51</accession>
<feature type="compositionally biased region" description="Acidic residues" evidence="1">
    <location>
        <begin position="169"/>
        <end position="188"/>
    </location>
</feature>
<feature type="region of interest" description="Disordered" evidence="1">
    <location>
        <begin position="169"/>
        <end position="218"/>
    </location>
</feature>
<dbReference type="Proteomes" id="UP000317426">
    <property type="component" value="Segment"/>
</dbReference>
<feature type="compositionally biased region" description="Gly residues" evidence="1">
    <location>
        <begin position="189"/>
        <end position="200"/>
    </location>
</feature>
<gene>
    <name evidence="2" type="primary">MC011L</name>
    <name evidence="2" type="ORF">MOCVgp011</name>
</gene>
<organism evidence="2">
    <name type="scientific">Molluscum contagiosum virus</name>
    <dbReference type="NCBI Taxonomy" id="10279"/>
    <lineage>
        <taxon>Viruses</taxon>
        <taxon>Varidnaviria</taxon>
        <taxon>Bamfordvirae</taxon>
        <taxon>Nucleocytoviricota</taxon>
        <taxon>Pokkesviricetes</taxon>
        <taxon>Chitovirales</taxon>
        <taxon>Poxviridae</taxon>
        <taxon>Chordopoxvirinae</taxon>
        <taxon>Molluscipoxvirus</taxon>
        <taxon>Molluscipoxvirus molluscum</taxon>
    </lineage>
</organism>
<reference evidence="2" key="1">
    <citation type="submission" date="2018-07" db="EMBL/GenBank/DDBJ databases">
        <title>Illumina sequencing of clinical samples for virus detection in a public health laboratory: a feasibility study.</title>
        <authorList>
            <person name="Huang B."/>
            <person name="Jennison A."/>
            <person name="Whiley D."/>
            <person name="McMahon J."/>
            <person name="Hewitson G."/>
            <person name="Graham R."/>
            <person name="De Jong A."/>
            <person name="Warrilow D."/>
        </authorList>
    </citation>
    <scope>NUCLEOTIDE SEQUENCE [LARGE SCALE GENOMIC DNA]</scope>
    <source>
        <strain evidence="2">Sercmolcont1</strain>
    </source>
</reference>